<name>A0A920CRC2_9BACL</name>
<feature type="transmembrane region" description="Helical" evidence="1">
    <location>
        <begin position="7"/>
        <end position="28"/>
    </location>
</feature>
<comment type="caution">
    <text evidence="2">The sequence shown here is derived from an EMBL/GenBank/DDBJ whole genome shotgun (WGS) entry which is preliminary data.</text>
</comment>
<proteinExistence type="predicted"/>
<protein>
    <submittedName>
        <fullName evidence="2">Uncharacterized protein</fullName>
    </submittedName>
</protein>
<gene>
    <name evidence="2" type="ORF">J34TS1_28800</name>
</gene>
<keyword evidence="1" id="KW-0472">Membrane</keyword>
<reference evidence="2 3" key="1">
    <citation type="submission" date="2021-03" db="EMBL/GenBank/DDBJ databases">
        <title>Antimicrobial resistance genes in bacteria isolated from Japanese honey, and their potential for conferring macrolide and lincosamide resistance in the American foulbrood pathogen Paenibacillus larvae.</title>
        <authorList>
            <person name="Okamoto M."/>
            <person name="Kumagai M."/>
            <person name="Kanamori H."/>
            <person name="Takamatsu D."/>
        </authorList>
    </citation>
    <scope>NUCLEOTIDE SEQUENCE [LARGE SCALE GENOMIC DNA]</scope>
    <source>
        <strain evidence="2 3">J34TS1</strain>
    </source>
</reference>
<evidence type="ECO:0000256" key="1">
    <source>
        <dbReference type="SAM" id="Phobius"/>
    </source>
</evidence>
<keyword evidence="1" id="KW-0812">Transmembrane</keyword>
<keyword evidence="1" id="KW-1133">Transmembrane helix</keyword>
<dbReference type="AlphaFoldDB" id="A0A920CRC2"/>
<evidence type="ECO:0000313" key="3">
    <source>
        <dbReference type="Proteomes" id="UP000682811"/>
    </source>
</evidence>
<dbReference type="EMBL" id="BORT01000011">
    <property type="protein sequence ID" value="GIO48115.1"/>
    <property type="molecule type" value="Genomic_DNA"/>
</dbReference>
<keyword evidence="3" id="KW-1185">Reference proteome</keyword>
<dbReference type="Proteomes" id="UP000682811">
    <property type="component" value="Unassembled WGS sequence"/>
</dbReference>
<evidence type="ECO:0000313" key="2">
    <source>
        <dbReference type="EMBL" id="GIO48115.1"/>
    </source>
</evidence>
<accession>A0A920CRC2</accession>
<organism evidence="2 3">
    <name type="scientific">Paenibacillus azoreducens</name>
    <dbReference type="NCBI Taxonomy" id="116718"/>
    <lineage>
        <taxon>Bacteria</taxon>
        <taxon>Bacillati</taxon>
        <taxon>Bacillota</taxon>
        <taxon>Bacilli</taxon>
        <taxon>Bacillales</taxon>
        <taxon>Paenibacillaceae</taxon>
        <taxon>Paenibacillus</taxon>
    </lineage>
</organism>
<sequence length="148" mass="16236">MDEGEDLIFYIGCALAILILALAGMLAWRNSRIIAGEREVKGDVPAFSSYTVQVSRQAEAERPGEVIPLLEASFKEAEGTVHVCLCRMNGTISELKLGHAVQIMELTCSEFAAKGEMLDIISCQHAVENAEENDAVTRLEQQLQQLRA</sequence>